<dbReference type="SUPFAM" id="SSF50475">
    <property type="entry name" value="FMN-binding split barrel"/>
    <property type="match status" value="1"/>
</dbReference>
<accession>A0A0U5CZ72</accession>
<dbReference type="Pfam" id="PF20766">
    <property type="entry name" value="DUF447_C"/>
    <property type="match status" value="1"/>
</dbReference>
<dbReference type="EMBL" id="LN831302">
    <property type="protein sequence ID" value="CQH58958.1"/>
    <property type="molecule type" value="Genomic_DNA"/>
</dbReference>
<dbReference type="GeneID" id="91110321"/>
<gene>
    <name evidence="4" type="ORF">HHUB_2868</name>
</gene>
<feature type="compositionally biased region" description="Low complexity" evidence="1">
    <location>
        <begin position="77"/>
        <end position="86"/>
    </location>
</feature>
<reference evidence="5" key="1">
    <citation type="journal article" date="2016" name="Environ. Microbiol.">
        <title>The complete genome of a viable archaeum isolated from 123-million-year-old rock salt.</title>
        <authorList>
            <person name="Jaakkola S.T."/>
            <person name="Pfeiffer F."/>
            <person name="Ravantti J.J."/>
            <person name="Guo Q."/>
            <person name="Liu Y."/>
            <person name="Chen X."/>
            <person name="Ma H."/>
            <person name="Yang C."/>
            <person name="Oksanen H.M."/>
            <person name="Bamford D.H."/>
        </authorList>
    </citation>
    <scope>NUCLEOTIDE SEQUENCE</scope>
    <source>
        <strain evidence="5">JI20-1</strain>
    </source>
</reference>
<dbReference type="Gene3D" id="2.30.110.10">
    <property type="entry name" value="Electron Transport, Fmn-binding Protein, Chain A"/>
    <property type="match status" value="1"/>
</dbReference>
<feature type="domain" description="DUF447" evidence="3">
    <location>
        <begin position="169"/>
        <end position="223"/>
    </location>
</feature>
<proteinExistence type="predicted"/>
<feature type="compositionally biased region" description="Basic and acidic residues" evidence="1">
    <location>
        <begin position="46"/>
        <end position="72"/>
    </location>
</feature>
<evidence type="ECO:0000259" key="2">
    <source>
        <dbReference type="Pfam" id="PF04289"/>
    </source>
</evidence>
<dbReference type="InterPro" id="IPR007386">
    <property type="entry name" value="DUF447_N"/>
</dbReference>
<feature type="domain" description="DUF447" evidence="2">
    <location>
        <begin position="74"/>
        <end position="161"/>
    </location>
</feature>
<feature type="region of interest" description="Disordered" evidence="1">
    <location>
        <begin position="35"/>
        <end position="90"/>
    </location>
</feature>
<evidence type="ECO:0000313" key="5">
    <source>
        <dbReference type="Proteomes" id="UP000066737"/>
    </source>
</evidence>
<dbReference type="Proteomes" id="UP000066737">
    <property type="component" value="Chromosome I"/>
</dbReference>
<dbReference type="Pfam" id="PF04289">
    <property type="entry name" value="DUF447_N"/>
    <property type="match status" value="1"/>
</dbReference>
<evidence type="ECO:0000313" key="4">
    <source>
        <dbReference type="EMBL" id="CQH58958.1"/>
    </source>
</evidence>
<evidence type="ECO:0000259" key="3">
    <source>
        <dbReference type="Pfam" id="PF20766"/>
    </source>
</evidence>
<dbReference type="STRING" id="1407499.HHUB_2868"/>
<evidence type="ECO:0000256" key="1">
    <source>
        <dbReference type="SAM" id="MobiDB-lite"/>
    </source>
</evidence>
<keyword evidence="5" id="KW-1185">Reference proteome</keyword>
<dbReference type="InterPro" id="IPR049288">
    <property type="entry name" value="DUF447_C"/>
</dbReference>
<dbReference type="KEGG" id="hhb:Hhub_2868"/>
<dbReference type="Gene3D" id="1.20.58.290">
    <property type="entry name" value="Hypothetical membrane protein ta0354_69_121"/>
    <property type="match status" value="1"/>
</dbReference>
<sequence>MAEWPVSLRGTTETVVTTRGPNDLWNVAALGVRAPAGAERASGESVLDRRESTERRTASVASRERSEPRAAPEDGETATATTWGNTRTRRNFHREGGGYVQFVSDPVVFADAALSIREERERVLDAADAWAEVEVEHVGTDEDDGTRREHWELRPVESEVVRASPATINRGFNAVVEATVAASRLDVPAYDTETLRERLRFFAGVARKCGGEREREAIQRVREYVDGEW</sequence>
<name>A0A0U5CZ72_9EURY</name>
<protein>
    <submittedName>
        <fullName evidence="4">DUF447 family protein</fullName>
    </submittedName>
</protein>
<organism evidence="4 5">
    <name type="scientific">Halobacterium hubeiense</name>
    <dbReference type="NCBI Taxonomy" id="1407499"/>
    <lineage>
        <taxon>Archaea</taxon>
        <taxon>Methanobacteriati</taxon>
        <taxon>Methanobacteriota</taxon>
        <taxon>Stenosarchaea group</taxon>
        <taxon>Halobacteria</taxon>
        <taxon>Halobacteriales</taxon>
        <taxon>Halobacteriaceae</taxon>
        <taxon>Halobacterium</taxon>
    </lineage>
</organism>
<dbReference type="AlphaFoldDB" id="A0A0U5CZ72"/>
<dbReference type="RefSeq" id="WP_059057274.1">
    <property type="nucleotide sequence ID" value="NZ_CEML01000001.1"/>
</dbReference>
<dbReference type="InterPro" id="IPR012349">
    <property type="entry name" value="Split_barrel_FMN-bd"/>
</dbReference>